<keyword evidence="2" id="KW-1185">Reference proteome</keyword>
<proteinExistence type="predicted"/>
<evidence type="ECO:0000313" key="1">
    <source>
        <dbReference type="EMBL" id="KIK22717.1"/>
    </source>
</evidence>
<name>A0A0C9ZJQ9_9AGAM</name>
<dbReference type="EMBL" id="KN833736">
    <property type="protein sequence ID" value="KIK22717.1"/>
    <property type="molecule type" value="Genomic_DNA"/>
</dbReference>
<dbReference type="Proteomes" id="UP000054018">
    <property type="component" value="Unassembled WGS sequence"/>
</dbReference>
<dbReference type="HOGENOM" id="CLU_2590673_0_0_1"/>
<gene>
    <name evidence="1" type="ORF">PISMIDRAFT_493412</name>
</gene>
<reference evidence="2" key="2">
    <citation type="submission" date="2015-01" db="EMBL/GenBank/DDBJ databases">
        <title>Evolutionary Origins and Diversification of the Mycorrhizal Mutualists.</title>
        <authorList>
            <consortium name="DOE Joint Genome Institute"/>
            <consortium name="Mycorrhizal Genomics Consortium"/>
            <person name="Kohler A."/>
            <person name="Kuo A."/>
            <person name="Nagy L.G."/>
            <person name="Floudas D."/>
            <person name="Copeland A."/>
            <person name="Barry K.W."/>
            <person name="Cichocki N."/>
            <person name="Veneault-Fourrey C."/>
            <person name="LaButti K."/>
            <person name="Lindquist E.A."/>
            <person name="Lipzen A."/>
            <person name="Lundell T."/>
            <person name="Morin E."/>
            <person name="Murat C."/>
            <person name="Riley R."/>
            <person name="Ohm R."/>
            <person name="Sun H."/>
            <person name="Tunlid A."/>
            <person name="Henrissat B."/>
            <person name="Grigoriev I.V."/>
            <person name="Hibbett D.S."/>
            <person name="Martin F."/>
        </authorList>
    </citation>
    <scope>NUCLEOTIDE SEQUENCE [LARGE SCALE GENOMIC DNA]</scope>
    <source>
        <strain evidence="2">441</strain>
    </source>
</reference>
<reference evidence="1 2" key="1">
    <citation type="submission" date="2014-04" db="EMBL/GenBank/DDBJ databases">
        <authorList>
            <consortium name="DOE Joint Genome Institute"/>
            <person name="Kuo A."/>
            <person name="Kohler A."/>
            <person name="Costa M.D."/>
            <person name="Nagy L.G."/>
            <person name="Floudas D."/>
            <person name="Copeland A."/>
            <person name="Barry K.W."/>
            <person name="Cichocki N."/>
            <person name="Veneault-Fourrey C."/>
            <person name="LaButti K."/>
            <person name="Lindquist E.A."/>
            <person name="Lipzen A."/>
            <person name="Lundell T."/>
            <person name="Morin E."/>
            <person name="Murat C."/>
            <person name="Sun H."/>
            <person name="Tunlid A."/>
            <person name="Henrissat B."/>
            <person name="Grigoriev I.V."/>
            <person name="Hibbett D.S."/>
            <person name="Martin F."/>
            <person name="Nordberg H.P."/>
            <person name="Cantor M.N."/>
            <person name="Hua S.X."/>
        </authorList>
    </citation>
    <scope>NUCLEOTIDE SEQUENCE [LARGE SCALE GENOMIC DNA]</scope>
    <source>
        <strain evidence="1 2">441</strain>
    </source>
</reference>
<sequence>MLWSLDHRSRSRPGMLRNPCLRELPILQLTQKHYSARYLTSGLRCLSIPTRSVINQLFLQILKSASAFGCLRCDVLGFFT</sequence>
<accession>A0A0C9ZJQ9</accession>
<dbReference type="AlphaFoldDB" id="A0A0C9ZJQ9"/>
<organism evidence="1 2">
    <name type="scientific">Pisolithus microcarpus 441</name>
    <dbReference type="NCBI Taxonomy" id="765257"/>
    <lineage>
        <taxon>Eukaryota</taxon>
        <taxon>Fungi</taxon>
        <taxon>Dikarya</taxon>
        <taxon>Basidiomycota</taxon>
        <taxon>Agaricomycotina</taxon>
        <taxon>Agaricomycetes</taxon>
        <taxon>Agaricomycetidae</taxon>
        <taxon>Boletales</taxon>
        <taxon>Sclerodermatineae</taxon>
        <taxon>Pisolithaceae</taxon>
        <taxon>Pisolithus</taxon>
    </lineage>
</organism>
<protein>
    <submittedName>
        <fullName evidence="1">Unplaced genomic scaffold scaffold_52, whole genome shotgun sequence</fullName>
    </submittedName>
</protein>
<evidence type="ECO:0000313" key="2">
    <source>
        <dbReference type="Proteomes" id="UP000054018"/>
    </source>
</evidence>